<dbReference type="Proteomes" id="UP000886752">
    <property type="component" value="Unassembled WGS sequence"/>
</dbReference>
<dbReference type="SMART" id="SM00382">
    <property type="entry name" value="AAA"/>
    <property type="match status" value="1"/>
</dbReference>
<dbReference type="NCBIfam" id="TIGR02324">
    <property type="entry name" value="CP_lyasePhnL"/>
    <property type="match status" value="1"/>
</dbReference>
<organism evidence="5 6">
    <name type="scientific">Candidatus Desulfovibrio intestinipullorum</name>
    <dbReference type="NCBI Taxonomy" id="2838536"/>
    <lineage>
        <taxon>Bacteria</taxon>
        <taxon>Pseudomonadati</taxon>
        <taxon>Thermodesulfobacteriota</taxon>
        <taxon>Desulfovibrionia</taxon>
        <taxon>Desulfovibrionales</taxon>
        <taxon>Desulfovibrionaceae</taxon>
        <taxon>Desulfovibrio</taxon>
    </lineage>
</organism>
<keyword evidence="2" id="KW-0547">Nucleotide-binding</keyword>
<dbReference type="PROSITE" id="PS50893">
    <property type="entry name" value="ABC_TRANSPORTER_2"/>
    <property type="match status" value="1"/>
</dbReference>
<dbReference type="InterPro" id="IPR012701">
    <property type="entry name" value="CP_lyase_PhnL"/>
</dbReference>
<evidence type="ECO:0000313" key="5">
    <source>
        <dbReference type="EMBL" id="HIW01626.1"/>
    </source>
</evidence>
<evidence type="ECO:0000256" key="2">
    <source>
        <dbReference type="ARBA" id="ARBA00022741"/>
    </source>
</evidence>
<dbReference type="AlphaFoldDB" id="A0A9D1TRL9"/>
<name>A0A9D1TRL9_9BACT</name>
<evidence type="ECO:0000313" key="6">
    <source>
        <dbReference type="Proteomes" id="UP000886752"/>
    </source>
</evidence>
<feature type="domain" description="ABC transporter" evidence="4">
    <location>
        <begin position="6"/>
        <end position="237"/>
    </location>
</feature>
<dbReference type="GO" id="GO:0016829">
    <property type="term" value="F:lyase activity"/>
    <property type="evidence" value="ECO:0007669"/>
    <property type="project" value="UniProtKB-KW"/>
</dbReference>
<reference evidence="5" key="1">
    <citation type="journal article" date="2021" name="PeerJ">
        <title>Extensive microbial diversity within the chicken gut microbiome revealed by metagenomics and culture.</title>
        <authorList>
            <person name="Gilroy R."/>
            <person name="Ravi A."/>
            <person name="Getino M."/>
            <person name="Pursley I."/>
            <person name="Horton D.L."/>
            <person name="Alikhan N.F."/>
            <person name="Baker D."/>
            <person name="Gharbi K."/>
            <person name="Hall N."/>
            <person name="Watson M."/>
            <person name="Adriaenssens E.M."/>
            <person name="Foster-Nyarko E."/>
            <person name="Jarju S."/>
            <person name="Secka A."/>
            <person name="Antonio M."/>
            <person name="Oren A."/>
            <person name="Chaudhuri R.R."/>
            <person name="La Ragione R."/>
            <person name="Hildebrand F."/>
            <person name="Pallen M.J."/>
        </authorList>
    </citation>
    <scope>NUCLEOTIDE SEQUENCE</scope>
    <source>
        <strain evidence="5">ChiHecec2B26-446</strain>
    </source>
</reference>
<keyword evidence="5" id="KW-0456">Lyase</keyword>
<comment type="caution">
    <text evidence="5">The sequence shown here is derived from an EMBL/GenBank/DDBJ whole genome shotgun (WGS) entry which is preliminary data.</text>
</comment>
<evidence type="ECO:0000259" key="4">
    <source>
        <dbReference type="PROSITE" id="PS50893"/>
    </source>
</evidence>
<dbReference type="InterPro" id="IPR003439">
    <property type="entry name" value="ABC_transporter-like_ATP-bd"/>
</dbReference>
<dbReference type="Pfam" id="PF00005">
    <property type="entry name" value="ABC_tran"/>
    <property type="match status" value="1"/>
</dbReference>
<gene>
    <name evidence="5" type="primary">phnL</name>
    <name evidence="5" type="ORF">H9894_10650</name>
</gene>
<dbReference type="PANTHER" id="PTHR42798">
    <property type="entry name" value="LIPOPROTEIN-RELEASING SYSTEM ATP-BINDING PROTEIN LOLD"/>
    <property type="match status" value="1"/>
</dbReference>
<dbReference type="EMBL" id="DXHV01000084">
    <property type="protein sequence ID" value="HIW01626.1"/>
    <property type="molecule type" value="Genomic_DNA"/>
</dbReference>
<dbReference type="InterPro" id="IPR027417">
    <property type="entry name" value="P-loop_NTPase"/>
</dbReference>
<dbReference type="PROSITE" id="PS00211">
    <property type="entry name" value="ABC_TRANSPORTER_1"/>
    <property type="match status" value="1"/>
</dbReference>
<keyword evidence="3" id="KW-0067">ATP-binding</keyword>
<proteinExistence type="inferred from homology"/>
<comment type="similarity">
    <text evidence="1">Belongs to the ABC transporter superfamily.</text>
</comment>
<dbReference type="GO" id="GO:0016887">
    <property type="term" value="F:ATP hydrolysis activity"/>
    <property type="evidence" value="ECO:0007669"/>
    <property type="project" value="InterPro"/>
</dbReference>
<protein>
    <submittedName>
        <fullName evidence="5">Phosphonate C-P lyase system protein PhnL</fullName>
    </submittedName>
</protein>
<evidence type="ECO:0000256" key="1">
    <source>
        <dbReference type="ARBA" id="ARBA00005417"/>
    </source>
</evidence>
<evidence type="ECO:0000256" key="3">
    <source>
        <dbReference type="ARBA" id="ARBA00022840"/>
    </source>
</evidence>
<sequence length="237" mass="25771">MSQTVIEVKDLCKYFILHQQGGIRIDALDSINFSVHAGECVALYGPSGAGKSTLLKTLYGNYLPTSGSILVHCPGGVVDIAKADPRTVSMLRRTCISYVSQFLRVIPRVATLDLVAEPLLCAGVDEAAARRRACDLLARLNLPARLWNLAPATFSGGEQQRVNIARGFIRPTPVLLLDEPTASLDAMNRKVVVELIREACASECAVVGIFHDDDTREQVATSLVHINEHHDARLRSA</sequence>
<dbReference type="PANTHER" id="PTHR42798:SF7">
    <property type="entry name" value="ALPHA-D-RIBOSE 1-METHYLPHOSPHONATE 5-TRIPHOSPHATE SYNTHASE SUBUNIT PHNL"/>
    <property type="match status" value="1"/>
</dbReference>
<dbReference type="GO" id="GO:0005524">
    <property type="term" value="F:ATP binding"/>
    <property type="evidence" value="ECO:0007669"/>
    <property type="project" value="UniProtKB-KW"/>
</dbReference>
<reference evidence="5" key="2">
    <citation type="submission" date="2021-04" db="EMBL/GenBank/DDBJ databases">
        <authorList>
            <person name="Gilroy R."/>
        </authorList>
    </citation>
    <scope>NUCLEOTIDE SEQUENCE</scope>
    <source>
        <strain evidence="5">ChiHecec2B26-446</strain>
    </source>
</reference>
<dbReference type="InterPro" id="IPR003593">
    <property type="entry name" value="AAA+_ATPase"/>
</dbReference>
<accession>A0A9D1TRL9</accession>
<dbReference type="Gene3D" id="3.40.50.300">
    <property type="entry name" value="P-loop containing nucleotide triphosphate hydrolases"/>
    <property type="match status" value="1"/>
</dbReference>
<dbReference type="InterPro" id="IPR017871">
    <property type="entry name" value="ABC_transporter-like_CS"/>
</dbReference>
<dbReference type="SUPFAM" id="SSF52540">
    <property type="entry name" value="P-loop containing nucleoside triphosphate hydrolases"/>
    <property type="match status" value="1"/>
</dbReference>